<dbReference type="InterPro" id="IPR001045">
    <property type="entry name" value="Spermi_synthase"/>
</dbReference>
<keyword evidence="6" id="KW-0745">Spermidine biosynthesis</keyword>
<comment type="catalytic activity">
    <reaction evidence="7">
        <text>S-adenosyl 3-(methylsulfanyl)propylamine + putrescine = S-methyl-5'-thioadenosine + spermidine + H(+)</text>
        <dbReference type="Rhea" id="RHEA:12721"/>
        <dbReference type="ChEBI" id="CHEBI:15378"/>
        <dbReference type="ChEBI" id="CHEBI:17509"/>
        <dbReference type="ChEBI" id="CHEBI:57443"/>
        <dbReference type="ChEBI" id="CHEBI:57834"/>
        <dbReference type="ChEBI" id="CHEBI:326268"/>
        <dbReference type="EC" id="2.5.1.16"/>
    </reaction>
</comment>
<comment type="similarity">
    <text evidence="2 12">Belongs to the spermidine/spermine synthase family.</text>
</comment>
<dbReference type="PROSITE" id="PS01330">
    <property type="entry name" value="PABS_1"/>
    <property type="match status" value="1"/>
</dbReference>
<dbReference type="Gene3D" id="2.30.140.10">
    <property type="entry name" value="Spermidine synthase, tetramerisation domain"/>
    <property type="match status" value="1"/>
</dbReference>
<proteinExistence type="inferred from homology"/>
<accession>A0A8C4R9B8</accession>
<dbReference type="CDD" id="cd02440">
    <property type="entry name" value="AdoMet_MTases"/>
    <property type="match status" value="1"/>
</dbReference>
<dbReference type="PANTHER" id="PTHR11558">
    <property type="entry name" value="SPERMIDINE/SPERMINE SYNTHASE"/>
    <property type="match status" value="1"/>
</dbReference>
<evidence type="ECO:0000256" key="1">
    <source>
        <dbReference type="ARBA" id="ARBA00005123"/>
    </source>
</evidence>
<evidence type="ECO:0000256" key="7">
    <source>
        <dbReference type="ARBA" id="ARBA00049307"/>
    </source>
</evidence>
<evidence type="ECO:0000256" key="10">
    <source>
        <dbReference type="ARBA" id="ARBA00082964"/>
    </source>
</evidence>
<reference evidence="14" key="2">
    <citation type="submission" date="2025-09" db="UniProtKB">
        <authorList>
            <consortium name="Ensembl"/>
        </authorList>
    </citation>
    <scope>IDENTIFICATION</scope>
</reference>
<evidence type="ECO:0000259" key="13">
    <source>
        <dbReference type="PROSITE" id="PS51006"/>
    </source>
</evidence>
<dbReference type="InterPro" id="IPR029063">
    <property type="entry name" value="SAM-dependent_MTases_sf"/>
</dbReference>
<evidence type="ECO:0000256" key="5">
    <source>
        <dbReference type="ARBA" id="ARBA00022679"/>
    </source>
</evidence>
<evidence type="ECO:0000256" key="8">
    <source>
        <dbReference type="ARBA" id="ARBA00053963"/>
    </source>
</evidence>
<evidence type="ECO:0000256" key="6">
    <source>
        <dbReference type="ARBA" id="ARBA00023066"/>
    </source>
</evidence>
<sequence length="297" mass="33703">MMDAFASNWFTETCPLFPGQRFSLQVQEVLYSGRSDHQDILVFQSKTYGRVLVLDGVIQCTERDEFAYQEMMAHLPLTSHPLPEDVLIVGGGDGGVLREVVKHPEVKRVTLCEIDKEVTRVAKLHLPWMTTAIDHDKVTVVNAEGSTFLREKQHSYDVIITDGSDPIGPAKSLFEENYYELLKQALKPGGLICQQTESPWLFPHLLRNLGTICRQIYPEVRLAVASMPTYPCGEMGYLLCSLHTKPLNEPQRVLTEVQQQEMGLRFYTPEMHKAVFTLPSFAHKIFYGSNDSEEKPN</sequence>
<keyword evidence="15" id="KW-1185">Reference proteome</keyword>
<protein>
    <recommendedName>
        <fullName evidence="9">Spermidine synthase</fullName>
        <ecNumber evidence="4">2.5.1.16</ecNumber>
    </recommendedName>
    <alternativeName>
        <fullName evidence="10">Putrescine aminopropyltransferase</fullName>
    </alternativeName>
</protein>
<keyword evidence="11" id="KW-0620">Polyamine biosynthesis</keyword>
<evidence type="ECO:0000256" key="9">
    <source>
        <dbReference type="ARBA" id="ARBA00072554"/>
    </source>
</evidence>
<reference evidence="14" key="1">
    <citation type="submission" date="2025-08" db="UniProtKB">
        <authorList>
            <consortium name="Ensembl"/>
        </authorList>
    </citation>
    <scope>IDENTIFICATION</scope>
</reference>
<dbReference type="HAMAP" id="MF_00198">
    <property type="entry name" value="Spermidine_synth"/>
    <property type="match status" value="1"/>
</dbReference>
<evidence type="ECO:0000256" key="12">
    <source>
        <dbReference type="RuleBase" id="RU003836"/>
    </source>
</evidence>
<evidence type="ECO:0000313" key="14">
    <source>
        <dbReference type="Ensembl" id="ENSEBUP00000026809.1"/>
    </source>
</evidence>
<comment type="subunit">
    <text evidence="3">Homodimer or homotetramer.</text>
</comment>
<evidence type="ECO:0000256" key="3">
    <source>
        <dbReference type="ARBA" id="ARBA00011774"/>
    </source>
</evidence>
<dbReference type="InterPro" id="IPR037163">
    <property type="entry name" value="Spermidine_synt_N_sf"/>
</dbReference>
<evidence type="ECO:0000256" key="11">
    <source>
        <dbReference type="PROSITE-ProRule" id="PRU00354"/>
    </source>
</evidence>
<evidence type="ECO:0000256" key="4">
    <source>
        <dbReference type="ARBA" id="ARBA00012455"/>
    </source>
</evidence>
<dbReference type="Pfam" id="PF17284">
    <property type="entry name" value="Spermine_synt_N"/>
    <property type="match status" value="1"/>
</dbReference>
<dbReference type="EC" id="2.5.1.16" evidence="4"/>
<dbReference type="InterPro" id="IPR030374">
    <property type="entry name" value="PABS"/>
</dbReference>
<comment type="function">
    <text evidence="8">Catalyzes the production of spermidine from putrescine and decarboxylated S-adenosylmethionine (dcSAM). Has a strong preference for putrescine as substrate, and has very low activity towards 1,3-diaminopropane. Has extremely low activity towards spermidine.</text>
</comment>
<name>A0A8C4R9B8_EPTBU</name>
<dbReference type="PROSITE" id="PS51006">
    <property type="entry name" value="PABS_2"/>
    <property type="match status" value="1"/>
</dbReference>
<feature type="active site" description="Proton acceptor" evidence="11">
    <location>
        <position position="162"/>
    </location>
</feature>
<evidence type="ECO:0000256" key="2">
    <source>
        <dbReference type="ARBA" id="ARBA00007867"/>
    </source>
</evidence>
<comment type="pathway">
    <text evidence="1">Amine and polyamine biosynthesis; spermidine biosynthesis; spermidine from putrescine: step 1/1.</text>
</comment>
<dbReference type="PANTHER" id="PTHR11558:SF11">
    <property type="entry name" value="SPERMIDINE SYNTHASE"/>
    <property type="match status" value="1"/>
</dbReference>
<dbReference type="Pfam" id="PF01564">
    <property type="entry name" value="Spermine_synth"/>
    <property type="match status" value="1"/>
</dbReference>
<dbReference type="FunFam" id="2.30.140.10:FF:000001">
    <property type="entry name" value="SPE3p Spermidine synthase"/>
    <property type="match status" value="1"/>
</dbReference>
<dbReference type="InterPro" id="IPR035246">
    <property type="entry name" value="Spermidine_synt_N"/>
</dbReference>
<dbReference type="SUPFAM" id="SSF53335">
    <property type="entry name" value="S-adenosyl-L-methionine-dependent methyltransferases"/>
    <property type="match status" value="1"/>
</dbReference>
<dbReference type="FunFam" id="3.40.50.150:FF:000013">
    <property type="entry name" value="Spermidine synthase"/>
    <property type="match status" value="1"/>
</dbReference>
<dbReference type="Gene3D" id="3.40.50.150">
    <property type="entry name" value="Vaccinia Virus protein VP39"/>
    <property type="match status" value="1"/>
</dbReference>
<dbReference type="GO" id="GO:0004766">
    <property type="term" value="F:spermidine synthase activity"/>
    <property type="evidence" value="ECO:0007669"/>
    <property type="project" value="UniProtKB-EC"/>
</dbReference>
<dbReference type="AlphaFoldDB" id="A0A8C4R9B8"/>
<keyword evidence="5 11" id="KW-0808">Transferase</keyword>
<dbReference type="NCBIfam" id="NF002010">
    <property type="entry name" value="PRK00811.1"/>
    <property type="match status" value="1"/>
</dbReference>
<dbReference type="Proteomes" id="UP000694388">
    <property type="component" value="Unplaced"/>
</dbReference>
<dbReference type="NCBIfam" id="TIGR00417">
    <property type="entry name" value="speE"/>
    <property type="match status" value="1"/>
</dbReference>
<dbReference type="GeneTree" id="ENSGT00870000136521"/>
<dbReference type="GO" id="GO:0008295">
    <property type="term" value="P:spermidine biosynthetic process"/>
    <property type="evidence" value="ECO:0007669"/>
    <property type="project" value="UniProtKB-KW"/>
</dbReference>
<dbReference type="Ensembl" id="ENSEBUT00000027385.1">
    <property type="protein sequence ID" value="ENSEBUP00000026809.1"/>
    <property type="gene ID" value="ENSEBUG00000016504.1"/>
</dbReference>
<dbReference type="NCBIfam" id="NF037959">
    <property type="entry name" value="MFS_SpdSyn"/>
    <property type="match status" value="1"/>
</dbReference>
<dbReference type="GO" id="GO:0005829">
    <property type="term" value="C:cytosol"/>
    <property type="evidence" value="ECO:0007669"/>
    <property type="project" value="TreeGrafter"/>
</dbReference>
<evidence type="ECO:0000313" key="15">
    <source>
        <dbReference type="Proteomes" id="UP000694388"/>
    </source>
</evidence>
<feature type="domain" description="PABS" evidence="13">
    <location>
        <begin position="7"/>
        <end position="242"/>
    </location>
</feature>
<organism evidence="14 15">
    <name type="scientific">Eptatretus burgeri</name>
    <name type="common">Inshore hagfish</name>
    <dbReference type="NCBI Taxonomy" id="7764"/>
    <lineage>
        <taxon>Eukaryota</taxon>
        <taxon>Metazoa</taxon>
        <taxon>Chordata</taxon>
        <taxon>Craniata</taxon>
        <taxon>Vertebrata</taxon>
        <taxon>Cyclostomata</taxon>
        <taxon>Myxini</taxon>
        <taxon>Myxiniformes</taxon>
        <taxon>Myxinidae</taxon>
        <taxon>Eptatretinae</taxon>
        <taxon>Eptatretus</taxon>
    </lineage>
</organism>
<dbReference type="InterPro" id="IPR030373">
    <property type="entry name" value="PABS_CS"/>
</dbReference>